<dbReference type="PANTHER" id="PTHR32063">
    <property type="match status" value="1"/>
</dbReference>
<feature type="transmembrane region" description="Helical" evidence="1">
    <location>
        <begin position="1111"/>
        <end position="1135"/>
    </location>
</feature>
<evidence type="ECO:0000313" key="3">
    <source>
        <dbReference type="Proteomes" id="UP000288212"/>
    </source>
</evidence>
<feature type="transmembrane region" description="Helical" evidence="1">
    <location>
        <begin position="1165"/>
        <end position="1183"/>
    </location>
</feature>
<keyword evidence="3" id="KW-1185">Reference proteome</keyword>
<feature type="transmembrane region" description="Helical" evidence="1">
    <location>
        <begin position="1057"/>
        <end position="1079"/>
    </location>
</feature>
<keyword evidence="1" id="KW-1133">Transmembrane helix</keyword>
<feature type="transmembrane region" description="Helical" evidence="1">
    <location>
        <begin position="413"/>
        <end position="430"/>
    </location>
</feature>
<comment type="caution">
    <text evidence="2">The sequence shown here is derived from an EMBL/GenBank/DDBJ whole genome shotgun (WGS) entry which is preliminary data.</text>
</comment>
<dbReference type="InterPro" id="IPR027463">
    <property type="entry name" value="AcrB_DN_DC_subdom"/>
</dbReference>
<feature type="transmembrane region" description="Helical" evidence="1">
    <location>
        <begin position="508"/>
        <end position="528"/>
    </location>
</feature>
<dbReference type="RefSeq" id="WP_126793025.1">
    <property type="nucleotide sequence ID" value="NZ_PIPI01000005.1"/>
</dbReference>
<proteinExistence type="predicted"/>
<feature type="transmembrane region" description="Helical" evidence="1">
    <location>
        <begin position="651"/>
        <end position="671"/>
    </location>
</feature>
<reference evidence="2 3" key="1">
    <citation type="journal article" date="2011" name="Front. Microbiol.">
        <title>Genomic signatures of strain selection and enhancement in Bacillus atrophaeus var. globigii, a historical biowarfare simulant.</title>
        <authorList>
            <person name="Gibbons H.S."/>
            <person name="Broomall S.M."/>
            <person name="McNew L.A."/>
            <person name="Daligault H."/>
            <person name="Chapman C."/>
            <person name="Bruce D."/>
            <person name="Karavis M."/>
            <person name="Krepps M."/>
            <person name="McGregor P.A."/>
            <person name="Hong C."/>
            <person name="Park K.H."/>
            <person name="Akmal A."/>
            <person name="Feldman A."/>
            <person name="Lin J.S."/>
            <person name="Chang W.E."/>
            <person name="Higgs B.W."/>
            <person name="Demirev P."/>
            <person name="Lindquist J."/>
            <person name="Liem A."/>
            <person name="Fochler E."/>
            <person name="Read T.D."/>
            <person name="Tapia R."/>
            <person name="Johnson S."/>
            <person name="Bishop-Lilly K.A."/>
            <person name="Detter C."/>
            <person name="Han C."/>
            <person name="Sozhamannan S."/>
            <person name="Rosenzweig C.N."/>
            <person name="Skowronski E.W."/>
        </authorList>
    </citation>
    <scope>NUCLEOTIDE SEQUENCE [LARGE SCALE GENOMIC DNA]</scope>
    <source>
        <strain evidence="2 3">AK5</strain>
    </source>
</reference>
<dbReference type="GO" id="GO:0042910">
    <property type="term" value="F:xenobiotic transmembrane transporter activity"/>
    <property type="evidence" value="ECO:0007669"/>
    <property type="project" value="TreeGrafter"/>
</dbReference>
<keyword evidence="1" id="KW-0472">Membrane</keyword>
<organism evidence="2 3">
    <name type="scientific">Aliidiomarina haloalkalitolerans</name>
    <dbReference type="NCBI Taxonomy" id="859059"/>
    <lineage>
        <taxon>Bacteria</taxon>
        <taxon>Pseudomonadati</taxon>
        <taxon>Pseudomonadota</taxon>
        <taxon>Gammaproteobacteria</taxon>
        <taxon>Alteromonadales</taxon>
        <taxon>Idiomarinaceae</taxon>
        <taxon>Aliidiomarina</taxon>
    </lineage>
</organism>
<dbReference type="Proteomes" id="UP000288212">
    <property type="component" value="Unassembled WGS sequence"/>
</dbReference>
<dbReference type="SUPFAM" id="SSF82693">
    <property type="entry name" value="Multidrug efflux transporter AcrB pore domain, PN1, PN2, PC1 and PC2 subdomains"/>
    <property type="match status" value="2"/>
</dbReference>
<feature type="transmembrane region" description="Helical" evidence="1">
    <location>
        <begin position="588"/>
        <end position="605"/>
    </location>
</feature>
<accession>A0A432VT02</accession>
<dbReference type="Pfam" id="PF00873">
    <property type="entry name" value="ACR_tran"/>
    <property type="match status" value="5"/>
</dbReference>
<protein>
    <submittedName>
        <fullName evidence="2">Acriflavine resistance protein B</fullName>
    </submittedName>
</protein>
<dbReference type="Gene3D" id="3.30.70.1320">
    <property type="entry name" value="Multidrug efflux transporter AcrB pore domain like"/>
    <property type="match status" value="2"/>
</dbReference>
<dbReference type="Gene3D" id="1.20.1640.10">
    <property type="entry name" value="Multidrug efflux transporter AcrB transmembrane domain"/>
    <property type="match status" value="3"/>
</dbReference>
<dbReference type="InterPro" id="IPR001036">
    <property type="entry name" value="Acrflvin-R"/>
</dbReference>
<feature type="transmembrane region" description="Helical" evidence="1">
    <location>
        <begin position="548"/>
        <end position="568"/>
    </location>
</feature>
<name>A0A432VT02_9GAMM</name>
<dbReference type="Gene3D" id="3.30.70.1430">
    <property type="entry name" value="Multidrug efflux transporter AcrB pore domain"/>
    <property type="match status" value="2"/>
</dbReference>
<dbReference type="Gene3D" id="3.30.2090.10">
    <property type="entry name" value="Multidrug efflux transporter AcrB TolC docking domain, DN and DC subdomains"/>
    <property type="match status" value="2"/>
</dbReference>
<dbReference type="PANTHER" id="PTHR32063:SF19">
    <property type="entry name" value="CATION EFFLUX SYSTEM PROTEIN CUSA"/>
    <property type="match status" value="1"/>
</dbReference>
<feature type="transmembrane region" description="Helical" evidence="1">
    <location>
        <begin position="462"/>
        <end position="487"/>
    </location>
</feature>
<dbReference type="SUPFAM" id="SSF82714">
    <property type="entry name" value="Multidrug efflux transporter AcrB TolC docking domain, DN and DC subdomains"/>
    <property type="match status" value="2"/>
</dbReference>
<sequence>MVHWLLQNKLVVALLTVGVIVAGVAVAPFRWDTGLPSSPVAVDAIPNLGENQQIVFTEWPGRSPQDVDDQVSYPLSVALMGVPGVKDVRTLSMFGFSSISVIFNEDIEFYWSRARLLEKLSSLPPGTLPAGVQPALGPDATGLGQVYLYTLEGRDPDGEPLGGWDLDELRSIQDWYVRYGLLAAEGISEVASIGGYVREYQIDVDPDALRYYNVSLEQVMQAVAESNLDIGARTTEINRVEYIVRGVGFIRSLADIEAAVVRVATNGTPIRVADVATVGLGPAERRGALDVAGAEAVGGVVTVREGFNPLAAIENAKAQIDVLAPSLPARAVIDWQQVSQTTVADFARAQGLPDYRAATLNFDDAEQRQWTQWLQNHPRERWPQWLNLSQVTVVPFYDRSTLITETLGTLSDALMQQLLVTAAVVLLMLLHLRSALTVAAMLPLAVLMTFIGMRLFGVEANIVALAGIAIAIGTIVDMGIIVTDNILRLRKQRPELSTHDAIVQGSQEVGPAVMTAIATTVISFLPVFTMTGAEGKLFTPLAYTKTLVLIAAIILALVVVPILLRILLSDRLSRFDAWLARHQGAYRLAYGGLVAVVIVGLAGLWEPLGPSAGSLRNVVFVALLFAVVVGGFSLLLKFYETLLRWCLRFKALFLALPTLVIIAGLAIVPGLGREFMPALDEGSFLLMPTTMPHASIGEALDVLSQQDRAIAAIPEVETVVGKIGRAETPLDPAPVSMIETVINYKSEFKTDANGRRLNFRVDGNGEFVRDGRGQLIEDRRGRPYRQWRDHIQSPRDIWDEIVRAAQVPGVTSAPRLQPIETRQLMLQTGMRAAMGVKVQAPDLATLETAALAIEAALRESDGVNRASVSAERVVGSPYLEVHLQRDEIARYGLSIEAVQNTVAAAIGGVEVTRTVEGRERYPVRVRYQRERRDDIESMLNVLVSTPTGAQIPLADLATIEFQRGPQMIRSENTFLTAYVTFGAANGFAEVEAVEAAQAHLSQARQNGSLQLASGVSYSFAGSYQQQQSAMATLNVVIPLSLTLIFILLYLQFKQVSTAMMVFSGIAVAWGGGFIMLYLYGQSWFANFSLPLITQGVTLREIFQFDVTHLSVAVWVGFLALFGIAVDDGVVMATYLKQRFAEGASHTIEEIRERTVEAGLQRVRPCLMTSATTILALFPVLTATGRGADLMIPMAIPTVGGLTFVVLSMFVVPVLYCWREELSLRWQMRRSAQIESSS</sequence>
<dbReference type="Gene3D" id="3.30.70.1440">
    <property type="entry name" value="Multidrug efflux transporter AcrB pore domain"/>
    <property type="match status" value="1"/>
</dbReference>
<dbReference type="OrthoDB" id="9758757at2"/>
<dbReference type="SUPFAM" id="SSF82866">
    <property type="entry name" value="Multidrug efflux transporter AcrB transmembrane domain"/>
    <property type="match status" value="2"/>
</dbReference>
<feature type="transmembrane region" description="Helical" evidence="1">
    <location>
        <begin position="617"/>
        <end position="639"/>
    </location>
</feature>
<evidence type="ECO:0000313" key="2">
    <source>
        <dbReference type="EMBL" id="RUO19517.1"/>
    </source>
</evidence>
<feature type="transmembrane region" description="Helical" evidence="1">
    <location>
        <begin position="437"/>
        <end position="456"/>
    </location>
</feature>
<dbReference type="EMBL" id="PIPI01000005">
    <property type="protein sequence ID" value="RUO19517.1"/>
    <property type="molecule type" value="Genomic_DNA"/>
</dbReference>
<feature type="transmembrane region" description="Helical" evidence="1">
    <location>
        <begin position="1029"/>
        <end position="1050"/>
    </location>
</feature>
<dbReference type="AlphaFoldDB" id="A0A432VT02"/>
<feature type="transmembrane region" description="Helical" evidence="1">
    <location>
        <begin position="1189"/>
        <end position="1217"/>
    </location>
</feature>
<keyword evidence="1" id="KW-0812">Transmembrane</keyword>
<gene>
    <name evidence="2" type="ORF">CWE06_08280</name>
</gene>
<dbReference type="GO" id="GO:0005886">
    <property type="term" value="C:plasma membrane"/>
    <property type="evidence" value="ECO:0007669"/>
    <property type="project" value="TreeGrafter"/>
</dbReference>
<evidence type="ECO:0000256" key="1">
    <source>
        <dbReference type="SAM" id="Phobius"/>
    </source>
</evidence>